<evidence type="ECO:0000256" key="4">
    <source>
        <dbReference type="ARBA" id="ARBA00022475"/>
    </source>
</evidence>
<comment type="similarity">
    <text evidence="2">Belongs to the ABC transporter superfamily.</text>
</comment>
<keyword evidence="11" id="KW-1185">Reference proteome</keyword>
<dbReference type="GO" id="GO:0055052">
    <property type="term" value="C:ATP-binding cassette (ABC) transporter complex, substrate-binding subunit-containing"/>
    <property type="evidence" value="ECO:0007669"/>
    <property type="project" value="TreeGrafter"/>
</dbReference>
<dbReference type="Gene3D" id="3.40.50.300">
    <property type="entry name" value="P-loop containing nucleotide triphosphate hydrolases"/>
    <property type="match status" value="1"/>
</dbReference>
<dbReference type="InterPro" id="IPR027417">
    <property type="entry name" value="P-loop_NTPase"/>
</dbReference>
<dbReference type="InterPro" id="IPR003439">
    <property type="entry name" value="ABC_transporter-like_ATP-bd"/>
</dbReference>
<keyword evidence="7 10" id="KW-0067">ATP-binding</keyword>
<proteinExistence type="inferred from homology"/>
<dbReference type="GO" id="GO:0015423">
    <property type="term" value="F:ABC-type maltose transporter activity"/>
    <property type="evidence" value="ECO:0007669"/>
    <property type="project" value="TreeGrafter"/>
</dbReference>
<dbReference type="OrthoDB" id="9802264at2"/>
<dbReference type="NCBIfam" id="NF008653">
    <property type="entry name" value="PRK11650.1"/>
    <property type="match status" value="1"/>
</dbReference>
<dbReference type="InterPro" id="IPR040582">
    <property type="entry name" value="OB_MalK-like"/>
</dbReference>
<evidence type="ECO:0000313" key="10">
    <source>
        <dbReference type="EMBL" id="KZL17980.1"/>
    </source>
</evidence>
<evidence type="ECO:0000313" key="11">
    <source>
        <dbReference type="Proteomes" id="UP000076577"/>
    </source>
</evidence>
<comment type="subcellular location">
    <subcellularLocation>
        <location evidence="1">Cell inner membrane</location>
        <topology evidence="1">Peripheral membrane protein</topology>
    </subcellularLocation>
</comment>
<dbReference type="EC" id="3.6.3.19" evidence="10"/>
<reference evidence="10 11" key="1">
    <citation type="journal article" date="2016" name="Front. Microbiol.">
        <title>Comparative Genomic Analysis Reveals a Diverse Repertoire of Genes Involved in Prokaryote-Eukaryote Interactions within the Pseudovibrio Genus.</title>
        <authorList>
            <person name="Romano S."/>
            <person name="Fernandez-Guerra A."/>
            <person name="Reen F.J."/>
            <person name="Glockner F.O."/>
            <person name="Crowley S.P."/>
            <person name="O'Sullivan O."/>
            <person name="Cotter P.D."/>
            <person name="Adams C."/>
            <person name="Dobson A.D."/>
            <person name="O'Gara F."/>
        </authorList>
    </citation>
    <scope>NUCLEOTIDE SEQUENCE [LARGE SCALE GENOMIC DNA]</scope>
    <source>
        <strain evidence="10 11">Ad2</strain>
    </source>
</reference>
<dbReference type="SUPFAM" id="SSF50331">
    <property type="entry name" value="MOP-like"/>
    <property type="match status" value="1"/>
</dbReference>
<keyword evidence="3" id="KW-0813">Transport</keyword>
<protein>
    <submittedName>
        <fullName evidence="10">Maltose/maltodextrin import ATP-binding protein MalK</fullName>
        <ecNumber evidence="10">3.6.3.19</ecNumber>
    </submittedName>
</protein>
<dbReference type="Gene3D" id="2.40.50.140">
    <property type="entry name" value="Nucleic acid-binding proteins"/>
    <property type="match status" value="1"/>
</dbReference>
<keyword evidence="10" id="KW-0378">Hydrolase</keyword>
<dbReference type="Proteomes" id="UP000076577">
    <property type="component" value="Unassembled WGS sequence"/>
</dbReference>
<accession>A0A165XRX5</accession>
<dbReference type="SMART" id="SM00382">
    <property type="entry name" value="AAA"/>
    <property type="match status" value="1"/>
</dbReference>
<name>A0A165XRX5_9HYPH</name>
<dbReference type="STRING" id="989403.SAMN05421798_106267"/>
<dbReference type="PROSITE" id="PS00211">
    <property type="entry name" value="ABC_TRANSPORTER_1"/>
    <property type="match status" value="1"/>
</dbReference>
<comment type="caution">
    <text evidence="10">The sequence shown here is derived from an EMBL/GenBank/DDBJ whole genome shotgun (WGS) entry which is preliminary data.</text>
</comment>
<keyword evidence="6" id="KW-0547">Nucleotide-binding</keyword>
<dbReference type="EMBL" id="LMCB01000024">
    <property type="protein sequence ID" value="KZL17980.1"/>
    <property type="molecule type" value="Genomic_DNA"/>
</dbReference>
<dbReference type="AlphaFoldDB" id="A0A165XRX5"/>
<evidence type="ECO:0000256" key="6">
    <source>
        <dbReference type="ARBA" id="ARBA00022741"/>
    </source>
</evidence>
<dbReference type="SUPFAM" id="SSF52540">
    <property type="entry name" value="P-loop containing nucleoside triphosphate hydrolases"/>
    <property type="match status" value="1"/>
</dbReference>
<dbReference type="FunFam" id="3.40.50.300:FF:000042">
    <property type="entry name" value="Maltose/maltodextrin ABC transporter, ATP-binding protein"/>
    <property type="match status" value="1"/>
</dbReference>
<evidence type="ECO:0000256" key="3">
    <source>
        <dbReference type="ARBA" id="ARBA00022448"/>
    </source>
</evidence>
<dbReference type="CDD" id="cd03301">
    <property type="entry name" value="ABC_MalK_N"/>
    <property type="match status" value="1"/>
</dbReference>
<dbReference type="Gene3D" id="2.40.50.100">
    <property type="match status" value="1"/>
</dbReference>
<dbReference type="InterPro" id="IPR012340">
    <property type="entry name" value="NA-bd_OB-fold"/>
</dbReference>
<dbReference type="RefSeq" id="WP_068006708.1">
    <property type="nucleotide sequence ID" value="NZ_FOFM01000006.1"/>
</dbReference>
<evidence type="ECO:0000256" key="1">
    <source>
        <dbReference type="ARBA" id="ARBA00004417"/>
    </source>
</evidence>
<dbReference type="Pfam" id="PF17912">
    <property type="entry name" value="OB_MalK"/>
    <property type="match status" value="1"/>
</dbReference>
<evidence type="ECO:0000256" key="2">
    <source>
        <dbReference type="ARBA" id="ARBA00005417"/>
    </source>
</evidence>
<dbReference type="InterPro" id="IPR015855">
    <property type="entry name" value="ABC_transpr_MalK-like"/>
</dbReference>
<evidence type="ECO:0000256" key="8">
    <source>
        <dbReference type="ARBA" id="ARBA00023136"/>
    </source>
</evidence>
<feature type="domain" description="ABC transporter" evidence="9">
    <location>
        <begin position="4"/>
        <end position="234"/>
    </location>
</feature>
<dbReference type="GO" id="GO:0016887">
    <property type="term" value="F:ATP hydrolysis activity"/>
    <property type="evidence" value="ECO:0007669"/>
    <property type="project" value="InterPro"/>
</dbReference>
<dbReference type="InterPro" id="IPR047641">
    <property type="entry name" value="ABC_transpr_MalK/UgpC-like"/>
</dbReference>
<keyword evidence="5" id="KW-0997">Cell inner membrane</keyword>
<dbReference type="PATRIC" id="fig|989403.3.peg.2909"/>
<gene>
    <name evidence="10" type="primary">malK_2</name>
    <name evidence="10" type="ORF">PsAD2_02713</name>
</gene>
<dbReference type="InterPro" id="IPR008995">
    <property type="entry name" value="Mo/tungstate-bd_C_term_dom"/>
</dbReference>
<keyword evidence="8" id="KW-0472">Membrane</keyword>
<dbReference type="PROSITE" id="PS50893">
    <property type="entry name" value="ABC_TRANSPORTER_2"/>
    <property type="match status" value="1"/>
</dbReference>
<dbReference type="GO" id="GO:1990060">
    <property type="term" value="C:maltose transport complex"/>
    <property type="evidence" value="ECO:0007669"/>
    <property type="project" value="TreeGrafter"/>
</dbReference>
<dbReference type="PANTHER" id="PTHR43875:SF3">
    <property type="entry name" value="MALTOSE_MALTODEXTRIN IMPORT ATP-BINDING PROTEIN MALK"/>
    <property type="match status" value="1"/>
</dbReference>
<evidence type="ECO:0000259" key="9">
    <source>
        <dbReference type="PROSITE" id="PS50893"/>
    </source>
</evidence>
<keyword evidence="4" id="KW-1003">Cell membrane</keyword>
<dbReference type="PANTHER" id="PTHR43875">
    <property type="entry name" value="MALTODEXTRIN IMPORT ATP-BINDING PROTEIN MSMX"/>
    <property type="match status" value="1"/>
</dbReference>
<dbReference type="InterPro" id="IPR017871">
    <property type="entry name" value="ABC_transporter-like_CS"/>
</dbReference>
<dbReference type="GO" id="GO:0005524">
    <property type="term" value="F:ATP binding"/>
    <property type="evidence" value="ECO:0007669"/>
    <property type="project" value="UniProtKB-KW"/>
</dbReference>
<sequence length="375" mass="41055">MADVTLKGIVKDFGSTRIIHGVDLQIKDRELIVFVGPSGCGKSTLLRLIAGLEDISDGEMFIDGELVNQCSPKERRIAMVFQSYALYPHMSVYENMAFGLQLSKHSKKDIKDKVMEAARILELTPLLERQPKQLSGGQRQRVAIGRAIVRNPKVFLFDEPLSNLDASLRVQMRIEIAKLHQDMDATMVYVTHDQVEAMTLADRIVVLNAGRIEQVGSPLELYHRPRNKFVAGFIGSPKMNFIEATVVSVAESGVEVSVAGSEPVKVDVVPDGLSVGERIEYGIRPEHLGAGTTGDLSGKIEVIEELGESHFLHMRLSNGALITVQGRGDAQVRAGESCLVKFDREHAQVFRGDGFAVSKVMPLGQPKKTGALEGA</sequence>
<dbReference type="InterPro" id="IPR003593">
    <property type="entry name" value="AAA+_ATPase"/>
</dbReference>
<dbReference type="Pfam" id="PF00005">
    <property type="entry name" value="ABC_tran"/>
    <property type="match status" value="1"/>
</dbReference>
<evidence type="ECO:0000256" key="7">
    <source>
        <dbReference type="ARBA" id="ARBA00022840"/>
    </source>
</evidence>
<organism evidence="10 11">
    <name type="scientific">Pseudovibrio axinellae</name>
    <dbReference type="NCBI Taxonomy" id="989403"/>
    <lineage>
        <taxon>Bacteria</taxon>
        <taxon>Pseudomonadati</taxon>
        <taxon>Pseudomonadota</taxon>
        <taxon>Alphaproteobacteria</taxon>
        <taxon>Hyphomicrobiales</taxon>
        <taxon>Stappiaceae</taxon>
        <taxon>Pseudovibrio</taxon>
    </lineage>
</organism>
<evidence type="ECO:0000256" key="5">
    <source>
        <dbReference type="ARBA" id="ARBA00022519"/>
    </source>
</evidence>